<dbReference type="Pfam" id="PF00013">
    <property type="entry name" value="KH_1"/>
    <property type="match status" value="1"/>
</dbReference>
<dbReference type="PROSITE" id="PS50084">
    <property type="entry name" value="KH_TYPE_1"/>
    <property type="match status" value="1"/>
</dbReference>
<gene>
    <name evidence="8" type="ORF">MNBD_ACTINO02-1263</name>
</gene>
<dbReference type="InterPro" id="IPR036612">
    <property type="entry name" value="KH_dom_type_1_sf"/>
</dbReference>
<name>A0A3B0SU74_9ZZZZ</name>
<dbReference type="Gene3D" id="1.10.3210.10">
    <property type="entry name" value="Hypothetical protein af1432"/>
    <property type="match status" value="1"/>
</dbReference>
<keyword evidence="6" id="KW-0472">Membrane</keyword>
<dbReference type="InterPro" id="IPR022711">
    <property type="entry name" value="RNase_Y_N"/>
</dbReference>
<feature type="coiled-coil region" evidence="5">
    <location>
        <begin position="39"/>
        <end position="66"/>
    </location>
</feature>
<dbReference type="InterPro" id="IPR004088">
    <property type="entry name" value="KH_dom_type_1"/>
</dbReference>
<feature type="non-terminal residue" evidence="8">
    <location>
        <position position="410"/>
    </location>
</feature>
<accession>A0A3B0SU74</accession>
<dbReference type="GO" id="GO:0016787">
    <property type="term" value="F:hydrolase activity"/>
    <property type="evidence" value="ECO:0007669"/>
    <property type="project" value="UniProtKB-KW"/>
</dbReference>
<organism evidence="8">
    <name type="scientific">hydrothermal vent metagenome</name>
    <dbReference type="NCBI Taxonomy" id="652676"/>
    <lineage>
        <taxon>unclassified sequences</taxon>
        <taxon>metagenomes</taxon>
        <taxon>ecological metagenomes</taxon>
    </lineage>
</organism>
<dbReference type="Pfam" id="PF01966">
    <property type="entry name" value="HD"/>
    <property type="match status" value="1"/>
</dbReference>
<dbReference type="SUPFAM" id="SSF109604">
    <property type="entry name" value="HD-domain/PDEase-like"/>
    <property type="match status" value="1"/>
</dbReference>
<proteinExistence type="inferred from homology"/>
<dbReference type="SUPFAM" id="SSF54791">
    <property type="entry name" value="Eukaryotic type KH-domain (KH-domain type I)"/>
    <property type="match status" value="1"/>
</dbReference>
<evidence type="ECO:0000256" key="2">
    <source>
        <dbReference type="ARBA" id="ARBA00022759"/>
    </source>
</evidence>
<keyword evidence="5" id="KW-0175">Coiled coil</keyword>
<protein>
    <submittedName>
        <fullName evidence="8">Ribonuclease Y</fullName>
    </submittedName>
</protein>
<dbReference type="InterPro" id="IPR017705">
    <property type="entry name" value="Ribonuclease_Y"/>
</dbReference>
<dbReference type="Pfam" id="PF12072">
    <property type="entry name" value="RNase_Y_N"/>
    <property type="match status" value="1"/>
</dbReference>
<dbReference type="InterPro" id="IPR003607">
    <property type="entry name" value="HD/PDEase_dom"/>
</dbReference>
<dbReference type="HAMAP" id="MF_00335">
    <property type="entry name" value="RNase_Y"/>
    <property type="match status" value="1"/>
</dbReference>
<keyword evidence="3" id="KW-0378">Hydrolase</keyword>
<evidence type="ECO:0000256" key="5">
    <source>
        <dbReference type="SAM" id="Coils"/>
    </source>
</evidence>
<dbReference type="GO" id="GO:0004519">
    <property type="term" value="F:endonuclease activity"/>
    <property type="evidence" value="ECO:0007669"/>
    <property type="project" value="UniProtKB-KW"/>
</dbReference>
<dbReference type="SMART" id="SM00322">
    <property type="entry name" value="KH"/>
    <property type="match status" value="1"/>
</dbReference>
<evidence type="ECO:0000259" key="7">
    <source>
        <dbReference type="PROSITE" id="PS51831"/>
    </source>
</evidence>
<dbReference type="InterPro" id="IPR004087">
    <property type="entry name" value="KH_dom"/>
</dbReference>
<dbReference type="PROSITE" id="PS51831">
    <property type="entry name" value="HD"/>
    <property type="match status" value="1"/>
</dbReference>
<feature type="transmembrane region" description="Helical" evidence="6">
    <location>
        <begin position="6"/>
        <end position="23"/>
    </location>
</feature>
<dbReference type="NCBIfam" id="TIGR03319">
    <property type="entry name" value="RNase_Y"/>
    <property type="match status" value="1"/>
</dbReference>
<dbReference type="InterPro" id="IPR006674">
    <property type="entry name" value="HD_domain"/>
</dbReference>
<keyword evidence="6" id="KW-0812">Transmembrane</keyword>
<dbReference type="CDD" id="cd22431">
    <property type="entry name" value="KH-I_RNaseY"/>
    <property type="match status" value="1"/>
</dbReference>
<keyword evidence="4" id="KW-0694">RNA-binding</keyword>
<evidence type="ECO:0000256" key="6">
    <source>
        <dbReference type="SAM" id="Phobius"/>
    </source>
</evidence>
<dbReference type="PANTHER" id="PTHR12826">
    <property type="entry name" value="RIBONUCLEASE Y"/>
    <property type="match status" value="1"/>
</dbReference>
<dbReference type="Gene3D" id="3.30.1370.10">
    <property type="entry name" value="K Homology domain, type 1"/>
    <property type="match status" value="1"/>
</dbReference>
<keyword evidence="6" id="KW-1133">Transmembrane helix</keyword>
<dbReference type="SMART" id="SM00471">
    <property type="entry name" value="HDc"/>
    <property type="match status" value="1"/>
</dbReference>
<dbReference type="GO" id="GO:0016020">
    <property type="term" value="C:membrane"/>
    <property type="evidence" value="ECO:0007669"/>
    <property type="project" value="InterPro"/>
</dbReference>
<dbReference type="EMBL" id="UOEK01000585">
    <property type="protein sequence ID" value="VAW09465.1"/>
    <property type="molecule type" value="Genomic_DNA"/>
</dbReference>
<dbReference type="AlphaFoldDB" id="A0A3B0SU74"/>
<dbReference type="CDD" id="cd00077">
    <property type="entry name" value="HDc"/>
    <property type="match status" value="1"/>
</dbReference>
<keyword evidence="1" id="KW-0540">Nuclease</keyword>
<dbReference type="GO" id="GO:0006402">
    <property type="term" value="P:mRNA catabolic process"/>
    <property type="evidence" value="ECO:0007669"/>
    <property type="project" value="InterPro"/>
</dbReference>
<evidence type="ECO:0000256" key="3">
    <source>
        <dbReference type="ARBA" id="ARBA00022801"/>
    </source>
</evidence>
<dbReference type="GO" id="GO:0003723">
    <property type="term" value="F:RNA binding"/>
    <property type="evidence" value="ECO:0007669"/>
    <property type="project" value="UniProtKB-KW"/>
</dbReference>
<dbReference type="NCBIfam" id="TIGR00277">
    <property type="entry name" value="HDIG"/>
    <property type="match status" value="1"/>
</dbReference>
<keyword evidence="2" id="KW-0255">Endonuclease</keyword>
<feature type="domain" description="HD" evidence="7">
    <location>
        <begin position="327"/>
        <end position="410"/>
    </location>
</feature>
<evidence type="ECO:0000256" key="1">
    <source>
        <dbReference type="ARBA" id="ARBA00022722"/>
    </source>
</evidence>
<reference evidence="8" key="1">
    <citation type="submission" date="2018-06" db="EMBL/GenBank/DDBJ databases">
        <authorList>
            <person name="Zhirakovskaya E."/>
        </authorList>
    </citation>
    <scope>NUCLEOTIDE SEQUENCE</scope>
</reference>
<dbReference type="PANTHER" id="PTHR12826:SF15">
    <property type="entry name" value="RIBONUCLEASE Y"/>
    <property type="match status" value="1"/>
</dbReference>
<evidence type="ECO:0000256" key="4">
    <source>
        <dbReference type="ARBA" id="ARBA00022884"/>
    </source>
</evidence>
<dbReference type="InterPro" id="IPR006675">
    <property type="entry name" value="HDIG_dom"/>
</dbReference>
<sequence length="410" mass="45357">MSEPWILGGVISLLLMVIAFLAGREAHRRRTVQATTAAITVLSEARAEAQQVLQRAEVDAKAMADAHREREEGALEHRRFEVTNLEERLGQREATLEQRASNLAHREELLSGKEREINDTRSSLEAEIETVRGRLEKVAGFDAAAAKAELLARVEDEARREAMALMRDLELKAREESDRRSRKILATTIQRLAAEVVSDATVSSVNLPSDDMKGRIIGREGRNIRTFEAVTGVNLIVDDTPEAVSVSTFDPVRREIARRALERLVEDGRIHPASIEEAYEKARSEVEQSVRDAGEWAMLEAGVTRIHPEVITLLGRLRYRTSYGQNVLNHLVESANIAGMLAAELGVDEVEARRAAFLHDLGKAVSHEVGGSHALVGAEIARRFGEEAGVTHAIEAHHNEVEPRTLTAII</sequence>
<evidence type="ECO:0000313" key="8">
    <source>
        <dbReference type="EMBL" id="VAW09465.1"/>
    </source>
</evidence>